<accession>A0A829YP57</accession>
<organism evidence="8 9">
    <name type="scientific">Steroidobacter agaridevorans</name>
    <dbReference type="NCBI Taxonomy" id="2695856"/>
    <lineage>
        <taxon>Bacteria</taxon>
        <taxon>Pseudomonadati</taxon>
        <taxon>Pseudomonadota</taxon>
        <taxon>Gammaproteobacteria</taxon>
        <taxon>Steroidobacterales</taxon>
        <taxon>Steroidobacteraceae</taxon>
        <taxon>Steroidobacter</taxon>
    </lineage>
</organism>
<evidence type="ECO:0000259" key="7">
    <source>
        <dbReference type="PROSITE" id="PS51352"/>
    </source>
</evidence>
<dbReference type="GO" id="GO:0005737">
    <property type="term" value="C:cytoplasm"/>
    <property type="evidence" value="ECO:0007669"/>
    <property type="project" value="TreeGrafter"/>
</dbReference>
<dbReference type="GO" id="GO:0015035">
    <property type="term" value="F:protein-disulfide reductase activity"/>
    <property type="evidence" value="ECO:0007669"/>
    <property type="project" value="UniProtKB-UniRule"/>
</dbReference>
<feature type="domain" description="Thioredoxin" evidence="7">
    <location>
        <begin position="4"/>
        <end position="111"/>
    </location>
</feature>
<keyword evidence="5" id="KW-0676">Redox-active center</keyword>
<dbReference type="Pfam" id="PF14561">
    <property type="entry name" value="TPR_20"/>
    <property type="match status" value="1"/>
</dbReference>
<dbReference type="InterPro" id="IPR005746">
    <property type="entry name" value="Thioredoxin"/>
</dbReference>
<evidence type="ECO:0000313" key="8">
    <source>
        <dbReference type="EMBL" id="GFE84438.1"/>
    </source>
</evidence>
<keyword evidence="9" id="KW-1185">Reference proteome</keyword>
<gene>
    <name evidence="8" type="ORF">GCM10011487_64380</name>
</gene>
<dbReference type="InterPro" id="IPR017937">
    <property type="entry name" value="Thioredoxin_CS"/>
</dbReference>
<evidence type="ECO:0000256" key="1">
    <source>
        <dbReference type="ARBA" id="ARBA00008987"/>
    </source>
</evidence>
<sequence length="285" mass="31880">MSQETTVVTADTFMTEVVETSARVPVLVDFWAPWCGPCKQLMPILDRLVEEYGGRFRLAKVNTDEQQDLAQQLGIRSLPTVVLFKDRNSVDHFVGVVPEAQIRRLLDKHLPTSSDAPLERAQALKAKGDFSGARALIESALATDRENITYLTELAELRALDGDLEGARTELERLKGIEPNHSAVKRLAALLSFSDIVAAYPDVRSLRERAATHTGDLDLRHALAVHQLLGGDVEPALQTWLEMMRNHRTHKDDLARRSLLQAFELIGDADPIVSRTRKEMARLLF</sequence>
<reference evidence="9" key="1">
    <citation type="submission" date="2020-01" db="EMBL/GenBank/DDBJ databases">
        <title>'Steroidobacter agaridevorans' sp. nov., agar-degrading bacteria isolated from rhizosphere soils.</title>
        <authorList>
            <person name="Ikenaga M."/>
            <person name="Kataoka M."/>
            <person name="Murouchi A."/>
            <person name="Katsuragi S."/>
            <person name="Sakai M."/>
        </authorList>
    </citation>
    <scope>NUCLEOTIDE SEQUENCE [LARGE SCALE GENOMIC DNA]</scope>
    <source>
        <strain evidence="9">YU21-B</strain>
    </source>
</reference>
<dbReference type="Proteomes" id="UP000445000">
    <property type="component" value="Unassembled WGS sequence"/>
</dbReference>
<dbReference type="PANTHER" id="PTHR45663:SF11">
    <property type="entry name" value="GEO12009P1"/>
    <property type="match status" value="1"/>
</dbReference>
<keyword evidence="3" id="KW-0249">Electron transport</keyword>
<evidence type="ECO:0000256" key="6">
    <source>
        <dbReference type="NCBIfam" id="TIGR01068"/>
    </source>
</evidence>
<dbReference type="AlphaFoldDB" id="A0A829YP57"/>
<dbReference type="PROSITE" id="PS51352">
    <property type="entry name" value="THIOREDOXIN_2"/>
    <property type="match status" value="1"/>
</dbReference>
<dbReference type="SUPFAM" id="SSF48452">
    <property type="entry name" value="TPR-like"/>
    <property type="match status" value="1"/>
</dbReference>
<evidence type="ECO:0000256" key="5">
    <source>
        <dbReference type="ARBA" id="ARBA00023284"/>
    </source>
</evidence>
<dbReference type="Gene3D" id="3.40.30.10">
    <property type="entry name" value="Glutaredoxin"/>
    <property type="match status" value="1"/>
</dbReference>
<keyword evidence="4" id="KW-1015">Disulfide bond</keyword>
<dbReference type="InterPro" id="IPR036249">
    <property type="entry name" value="Thioredoxin-like_sf"/>
</dbReference>
<dbReference type="PROSITE" id="PS00194">
    <property type="entry name" value="THIOREDOXIN_1"/>
    <property type="match status" value="1"/>
</dbReference>
<protein>
    <recommendedName>
        <fullName evidence="6">Thioredoxin</fullName>
    </recommendedName>
</protein>
<dbReference type="GO" id="GO:0006950">
    <property type="term" value="P:response to stress"/>
    <property type="evidence" value="ECO:0007669"/>
    <property type="project" value="UniProtKB-ARBA"/>
</dbReference>
<dbReference type="CDD" id="cd02956">
    <property type="entry name" value="ybbN"/>
    <property type="match status" value="1"/>
</dbReference>
<evidence type="ECO:0000256" key="2">
    <source>
        <dbReference type="ARBA" id="ARBA00022448"/>
    </source>
</evidence>
<dbReference type="PRINTS" id="PR00421">
    <property type="entry name" value="THIOREDOXIN"/>
</dbReference>
<dbReference type="SUPFAM" id="SSF52833">
    <property type="entry name" value="Thioredoxin-like"/>
    <property type="match status" value="1"/>
</dbReference>
<dbReference type="EMBL" id="BLJN01000009">
    <property type="protein sequence ID" value="GFE84438.1"/>
    <property type="molecule type" value="Genomic_DNA"/>
</dbReference>
<comment type="caution">
    <text evidence="8">The sequence shown here is derived from an EMBL/GenBank/DDBJ whole genome shotgun (WGS) entry which is preliminary data.</text>
</comment>
<comment type="similarity">
    <text evidence="1">Belongs to the thioredoxin family.</text>
</comment>
<dbReference type="NCBIfam" id="TIGR01068">
    <property type="entry name" value="thioredoxin"/>
    <property type="match status" value="1"/>
</dbReference>
<evidence type="ECO:0000313" key="9">
    <source>
        <dbReference type="Proteomes" id="UP000445000"/>
    </source>
</evidence>
<dbReference type="InterPro" id="IPR013766">
    <property type="entry name" value="Thioredoxin_domain"/>
</dbReference>
<dbReference type="InterPro" id="IPR011990">
    <property type="entry name" value="TPR-like_helical_dom_sf"/>
</dbReference>
<dbReference type="Gene3D" id="1.25.40.10">
    <property type="entry name" value="Tetratricopeptide repeat domain"/>
    <property type="match status" value="2"/>
</dbReference>
<dbReference type="Pfam" id="PF14559">
    <property type="entry name" value="TPR_19"/>
    <property type="match status" value="1"/>
</dbReference>
<dbReference type="Pfam" id="PF00085">
    <property type="entry name" value="Thioredoxin"/>
    <property type="match status" value="1"/>
</dbReference>
<dbReference type="RefSeq" id="WP_161816044.1">
    <property type="nucleotide sequence ID" value="NZ_BLJN01000009.1"/>
</dbReference>
<evidence type="ECO:0000256" key="3">
    <source>
        <dbReference type="ARBA" id="ARBA00022982"/>
    </source>
</evidence>
<keyword evidence="2" id="KW-0813">Transport</keyword>
<evidence type="ECO:0000256" key="4">
    <source>
        <dbReference type="ARBA" id="ARBA00023157"/>
    </source>
</evidence>
<proteinExistence type="inferred from homology"/>
<dbReference type="FunFam" id="3.40.30.10:FF:000001">
    <property type="entry name" value="Thioredoxin"/>
    <property type="match status" value="1"/>
</dbReference>
<dbReference type="PANTHER" id="PTHR45663">
    <property type="entry name" value="GEO12009P1"/>
    <property type="match status" value="1"/>
</dbReference>
<name>A0A829YP57_9GAMM</name>